<dbReference type="Proteomes" id="UP001311799">
    <property type="component" value="Unassembled WGS sequence"/>
</dbReference>
<proteinExistence type="predicted"/>
<accession>A0AAV9Y2C1</accession>
<sequence>MIPHVGVFTRILTFLVTITIYFICVVSSSLNRINPALSLLPWTLNNTSQIEIRGDKGCYSWEVDLDENIKIKNGIVRIDPQGNECIDTIIVRPLWQYEYIKGVFMIRARDIYSDEYFRSEIHVARIESISIVTSSKRIRVGSLEALTAIGYDREMNTFSSLEGIEIIWKLDNNHIVSEKNEGVQITVLGSSVGSTVVHVYAMGKGVDNSKLSSKVIIYVEDPFRIVPSTRRVPFGSEFEIKLLRETVSASATSIYDERYHKCEITTSEQKARIYNNKILINTFDGGSLYDEQLINITCNDKRVQGSLSSSIMYISFPSVIKFAVYRNKPLLSEEYINVSESVNAYNTESEGSNELGIFDFALEKGVINITKDKIFFFQIKLIDYNQNYLSVPMNSVFRFVCKSGCDSFSIISISQGNGNNQIHGGLFQFEAISTGSTEISFQLISIGEMIYSNFEEAGDSKIIEATLNINIVDEMTANFHSFPIVLYPGGEKINLYDYISGGRGPFYFCSKDISIVDIDPLTGVIVTKNVAGEVEIIVYDIGIIMQLNEIDDTVDCSSLDEEEGLVLPLIVSYVDRIDFAPISSNAVVHNNTIYTSISKGSIKLYFVPIWEIIPRVNVFDVKPQYEASYLYSQRLKTLDILKLRNPCSVLKIIYNQEPLINEEFVFHENTEFCIERLDSLYANSFVNLVYNYDKRIISIELVDQEILIKLEGPGNIYIDNFIEFGVEFVVGSNKYKHIIITKSINIHIFGDLKFMPIIEERIFKYYKTLNIMDNEFFIEKSSSLVINLEGIFETDILATRILYNRSNLYFSNNEFIGESSESPTERSSFNTSINELGSGKNAFLLQCVDESSEIYNFTIEFYEEVTQVYSVEIQIKVFCRRIDYINVFWLNESPLIGKYTCNSRNENCLAFHFNSKMMHRFVALSYDLNHNMILSYNSYKVDWMVNNIKEYNITYGNQNSQLGSNIVDLMVYLDKDNIIRDVDLLFEALPPTYNEDSEPYSDKCTFKVSTKGIFIRPPVLISPNMVINSHDDSMNYHINSKGLNRDATIYDLGTWNLIEGEHQLGVIYGTNNYNIYLQDGSIINYSLCNDYLKEKNSNLKYNYIGRDLLVDLNTYLFCLDSNAYFNGENSRSVVIFVEDRLMLPKLVIKKELVFSKLYGAELIWIDRFFSVLRQDMGGIIQGVDYSFFSDTGEGFGTMRIPYQYIWVLELNKFIYNFKYSRENNIPCLDRYICITNNIMNTFLIVLLTNNKGEIMEPWQNNVRVEIMYNIENSIKNEGDFEYLIPIDTDTGGEIIITSFLCSVLFQVEKILLHDIVVKFRAKAFDVYSNNFIYSNSVDLKVYDSIELESGVDKIFLFPFGYPLHLSFTGGPVGYNIGDLEFQWHMYLVEDGEKEMASNDILRDNILLIRNSSQLILEPLGTIGNARVRIEYFLSKIKSGDIIFKSLLYSTSIDVFVDIPDKIDIISSDPQFTYIGYKKIYILKARKNDNEIIQYFHNSQFIPSLLTQCNIRWYIQTKDESDDKGGGCISLIKNDLAEYYNFKYEFPDSGCNNDIYSMKDYSILFYPIKGGEFELSVELKCNFSNNESNIQLSCSQKINAVEEIDGIEKTTFLVNNTIYHFKVQNSVEIGDNDQFDLLYVNNSKFVYLDTSKGSSFIIRATEKRFIQENFPMTTLIPIVPTEPKMSIISVSKYDSRTLSISVLIMNSMGILIYPNIGYCEKLRVNISSFHNDQNMVNTIITRVINRGKEPLYSSGRIGSLVGFCQVLIEFKDESPILKNILNESPLIDNGYVIDGLKPFSIKSSCFVIQVSSINKTNIGSQSFCYSNYGMDNSYDIVNYKHDEVNIELLNNRKELNVFNIDVLKGSIIHLNPLKWKMVNLIPERLTFCVFLREFENKSALIEELLDITNIPRSFISFQHSNLDSKIREFNNEPINANFTCININKRVDPFELWELLMRNIPSVSKSSGIFWIDNPEEFNSNIEYKRDNRYYWKLETSINSVKIIENDILFIPFDIGLSETIKLSLSGIELNINVVNGQINFSESIGSLKMRDDKFLINMPFSFSVYSYKSESKTLFNPFFSNIYYSPPIKNIICTIEDPLLRDVYNVRTFWDVTIYKVHYLAPSCEIYPRSDTLTEEAINRIVNGVFDLRYLFINTSLRNESFKLELKHITNPSTTLNSPVLVNFHPIFLREKSSIYFSHSCTTINQHWDSNSSFQIKMVIPKGSSEYPIFKSPLNIHFWFGYFNTQLTAFSIKSKSSEKYLVKFIPDNIQGVIQISKSNDFDLAGSRERSQTQEPSLNISLEFLSNKQKHYVQILFVDEKENIVNKNFHTSDFSSHILWIAYIIRRNMFILLTSLILFVISILHLRPDRKYTENSRNSPFRKLNSRKLQVSISDTKVI</sequence>
<reference evidence="2 3" key="1">
    <citation type="submission" date="2023-10" db="EMBL/GenBank/DDBJ databases">
        <title>Comparative genomics analysis reveals potential genetic determinants of host preference in Cryptosporidium xiaoi.</title>
        <authorList>
            <person name="Xiao L."/>
            <person name="Li J."/>
        </authorList>
    </citation>
    <scope>NUCLEOTIDE SEQUENCE [LARGE SCALE GENOMIC DNA]</scope>
    <source>
        <strain evidence="2 3">52996</strain>
    </source>
</reference>
<dbReference type="PANTHER" id="PTHR23019">
    <property type="entry name" value="NUCLEAR PORE MEMBRANE GLYCOPROTEIN GP210-RELATED"/>
    <property type="match status" value="1"/>
</dbReference>
<dbReference type="EMBL" id="JAWDEY010000006">
    <property type="protein sequence ID" value="KAK6590494.1"/>
    <property type="molecule type" value="Genomic_DNA"/>
</dbReference>
<evidence type="ECO:0000313" key="2">
    <source>
        <dbReference type="EMBL" id="KAK6590494.1"/>
    </source>
</evidence>
<evidence type="ECO:0000313" key="3">
    <source>
        <dbReference type="Proteomes" id="UP001311799"/>
    </source>
</evidence>
<comment type="caution">
    <text evidence="2">The sequence shown here is derived from an EMBL/GenBank/DDBJ whole genome shotgun (WGS) entry which is preliminary data.</text>
</comment>
<feature type="transmembrane region" description="Helical" evidence="1">
    <location>
        <begin position="7"/>
        <end position="30"/>
    </location>
</feature>
<evidence type="ECO:0000256" key="1">
    <source>
        <dbReference type="SAM" id="Phobius"/>
    </source>
</evidence>
<keyword evidence="1" id="KW-1133">Transmembrane helix</keyword>
<organism evidence="2 3">
    <name type="scientific">Cryptosporidium xiaoi</name>
    <dbReference type="NCBI Taxonomy" id="659607"/>
    <lineage>
        <taxon>Eukaryota</taxon>
        <taxon>Sar</taxon>
        <taxon>Alveolata</taxon>
        <taxon>Apicomplexa</taxon>
        <taxon>Conoidasida</taxon>
        <taxon>Coccidia</taxon>
        <taxon>Eucoccidiorida</taxon>
        <taxon>Eimeriorina</taxon>
        <taxon>Cryptosporidiidae</taxon>
        <taxon>Cryptosporidium</taxon>
    </lineage>
</organism>
<dbReference type="PANTHER" id="PTHR23019:SF0">
    <property type="entry name" value="NUCLEAR PORE MEMBRANE GLYCOPROTEIN 210"/>
    <property type="match status" value="1"/>
</dbReference>
<name>A0AAV9Y2C1_9CRYT</name>
<gene>
    <name evidence="2" type="ORF">RS030_152321</name>
</gene>
<dbReference type="InterPro" id="IPR045197">
    <property type="entry name" value="NUP210-like"/>
</dbReference>
<feature type="transmembrane region" description="Helical" evidence="1">
    <location>
        <begin position="2348"/>
        <end position="2366"/>
    </location>
</feature>
<keyword evidence="1 2" id="KW-0812">Transmembrane</keyword>
<keyword evidence="3" id="KW-1185">Reference proteome</keyword>
<protein>
    <submittedName>
        <fullName evidence="2">Large membrane with signal peptide and transmembrane domain near carboxy terminus</fullName>
    </submittedName>
</protein>
<keyword evidence="1" id="KW-0472">Membrane</keyword>